<name>A0A152A1S1_TIELA</name>
<gene>
    <name evidence="1" type="ORF">DLAC_03313</name>
</gene>
<dbReference type="AlphaFoldDB" id="A0A152A1S1"/>
<proteinExistence type="predicted"/>
<dbReference type="OMA" id="QWATESI"/>
<protein>
    <submittedName>
        <fullName evidence="1">Uncharacterized protein</fullName>
    </submittedName>
</protein>
<dbReference type="EMBL" id="LODT01000016">
    <property type="protein sequence ID" value="KYR00160.1"/>
    <property type="molecule type" value="Genomic_DNA"/>
</dbReference>
<dbReference type="OrthoDB" id="21984at2759"/>
<dbReference type="InParanoid" id="A0A152A1S1"/>
<organism evidence="1 2">
    <name type="scientific">Tieghemostelium lacteum</name>
    <name type="common">Slime mold</name>
    <name type="synonym">Dictyostelium lacteum</name>
    <dbReference type="NCBI Taxonomy" id="361077"/>
    <lineage>
        <taxon>Eukaryota</taxon>
        <taxon>Amoebozoa</taxon>
        <taxon>Evosea</taxon>
        <taxon>Eumycetozoa</taxon>
        <taxon>Dictyostelia</taxon>
        <taxon>Dictyosteliales</taxon>
        <taxon>Raperosteliaceae</taxon>
        <taxon>Tieghemostelium</taxon>
    </lineage>
</organism>
<dbReference type="Proteomes" id="UP000076078">
    <property type="component" value="Unassembled WGS sequence"/>
</dbReference>
<comment type="caution">
    <text evidence="1">The sequence shown here is derived from an EMBL/GenBank/DDBJ whole genome shotgun (WGS) entry which is preliminary data.</text>
</comment>
<evidence type="ECO:0000313" key="1">
    <source>
        <dbReference type="EMBL" id="KYR00160.1"/>
    </source>
</evidence>
<reference evidence="1 2" key="1">
    <citation type="submission" date="2015-12" db="EMBL/GenBank/DDBJ databases">
        <title>Dictyostelia acquired genes for synthesis and detection of signals that induce cell-type specialization by lateral gene transfer from prokaryotes.</title>
        <authorList>
            <person name="Gloeckner G."/>
            <person name="Schaap P."/>
        </authorList>
    </citation>
    <scope>NUCLEOTIDE SEQUENCE [LARGE SCALE GENOMIC DNA]</scope>
    <source>
        <strain evidence="1 2">TK</strain>
    </source>
</reference>
<evidence type="ECO:0000313" key="2">
    <source>
        <dbReference type="Proteomes" id="UP000076078"/>
    </source>
</evidence>
<accession>A0A152A1S1</accession>
<sequence>MTTPAVVPATESLTAFNTWKRNYITTKVAGVAKINPDTLVVDNFLKLTTFDPVRKVDIVKERAEKLFVDILVNFQIGQGFQALGITVKPTTHPDFRYFTAAQVTFIKAYSKLWLLQCIYHHPLSGNYRASIKAGKIEDDMTALSPNPFFARIMMMFYMIALADLVPDMLQYIYHYDKFNTRVRNQLLSPAATNKFVQDTITLLYNSEDNNLESEFDSYRFFELKTKLDLLQPNFLVSNDILSQYYYSTIAFLTTGNLTLDMIYPEQLFNAITEYVVTRIDSNESSSLNDLIGEMKVTIEGGDGTLATLALKLGEFIFNFVEKQSKDLRAICSVETVDTQANAVPITKEHVLDSVFSAYANNTNFVNFLNGLYDSCHVCCVIYAIQNYEDIEEFDKEKIDKSESTYFTRYSSAIPNKKVFIVMADFIRGITRNVMKDPTKILSGFQSSFSTIYSDTIGFHLNRLLPAIYILAKDYQTYEVLTNGSDQAVIPSLAIPFNDLHPTLVGQLGYFLKSQSFSSFSTIDLGINIYGLTLLKYIEELLTETITSYVIQSESTKDPNINLSYVSLLPIDGEKSTSPKTDIVNYSKAPTYPVVNYINNYINILPDYKSTYMTDGIYDPLDYDTLYYSNDDVKDALNNIFGLNRVEEVVTTEDFTIVTDDGQTIVLKDIKEEEDNSNNFGLLTQFG</sequence>
<keyword evidence="2" id="KW-1185">Reference proteome</keyword>